<evidence type="ECO:0000259" key="14">
    <source>
        <dbReference type="SMART" id="SM00458"/>
    </source>
</evidence>
<accession>A0ABP0SU89</accession>
<comment type="cofactor">
    <cofactor evidence="1">
        <name>Mn(2+)</name>
        <dbReference type="ChEBI" id="CHEBI:29035"/>
    </cofactor>
</comment>
<comment type="pathway">
    <text evidence="3">Protein modification; protein glycosylation.</text>
</comment>
<dbReference type="SUPFAM" id="SSF50370">
    <property type="entry name" value="Ricin B-like lectins"/>
    <property type="match status" value="1"/>
</dbReference>
<evidence type="ECO:0000256" key="8">
    <source>
        <dbReference type="ARBA" id="ARBA00023034"/>
    </source>
</evidence>
<feature type="compositionally biased region" description="Basic and acidic residues" evidence="13">
    <location>
        <begin position="495"/>
        <end position="509"/>
    </location>
</feature>
<dbReference type="Gene3D" id="2.80.10.50">
    <property type="match status" value="1"/>
</dbReference>
<dbReference type="InterPro" id="IPR001173">
    <property type="entry name" value="Glyco_trans_2-like"/>
</dbReference>
<evidence type="ECO:0000256" key="5">
    <source>
        <dbReference type="ARBA" id="ARBA00022679"/>
    </source>
</evidence>
<reference evidence="15 16" key="1">
    <citation type="submission" date="2024-02" db="EMBL/GenBank/DDBJ databases">
        <authorList>
            <person name="Chen Y."/>
            <person name="Shah S."/>
            <person name="Dougan E. K."/>
            <person name="Thang M."/>
            <person name="Chan C."/>
        </authorList>
    </citation>
    <scope>NUCLEOTIDE SEQUENCE [LARGE SCALE GENOMIC DNA]</scope>
</reference>
<dbReference type="Gene3D" id="3.90.550.10">
    <property type="entry name" value="Spore Coat Polysaccharide Biosynthesis Protein SpsA, Chain A"/>
    <property type="match status" value="1"/>
</dbReference>
<keyword evidence="9" id="KW-1015">Disulfide bond</keyword>
<feature type="region of interest" description="Disordered" evidence="13">
    <location>
        <begin position="275"/>
        <end position="312"/>
    </location>
</feature>
<feature type="compositionally biased region" description="Low complexity" evidence="13">
    <location>
        <begin position="72"/>
        <end position="82"/>
    </location>
</feature>
<feature type="region of interest" description="Disordered" evidence="13">
    <location>
        <begin position="1"/>
        <end position="158"/>
    </location>
</feature>
<evidence type="ECO:0000256" key="7">
    <source>
        <dbReference type="ARBA" id="ARBA00022734"/>
    </source>
</evidence>
<gene>
    <name evidence="15" type="ORF">CCMP2556_LOCUS53650</name>
</gene>
<dbReference type="EMBL" id="CAXAMN010028262">
    <property type="protein sequence ID" value="CAK9115928.1"/>
    <property type="molecule type" value="Genomic_DNA"/>
</dbReference>
<organism evidence="15 16">
    <name type="scientific">Durusdinium trenchii</name>
    <dbReference type="NCBI Taxonomy" id="1381693"/>
    <lineage>
        <taxon>Eukaryota</taxon>
        <taxon>Sar</taxon>
        <taxon>Alveolata</taxon>
        <taxon>Dinophyceae</taxon>
        <taxon>Suessiales</taxon>
        <taxon>Symbiodiniaceae</taxon>
        <taxon>Durusdinium</taxon>
    </lineage>
</organism>
<dbReference type="SUPFAM" id="SSF53448">
    <property type="entry name" value="Nucleotide-diphospho-sugar transferases"/>
    <property type="match status" value="1"/>
</dbReference>
<feature type="region of interest" description="Disordered" evidence="13">
    <location>
        <begin position="466"/>
        <end position="541"/>
    </location>
</feature>
<dbReference type="PANTHER" id="PTHR11675:SF68">
    <property type="entry name" value="N-ACETYLGALACTOSAMINYLTRANSFERASE 7"/>
    <property type="match status" value="1"/>
</dbReference>
<dbReference type="InterPro" id="IPR000772">
    <property type="entry name" value="Ricin_B_lectin"/>
</dbReference>
<feature type="domain" description="Ricin B lectin" evidence="14">
    <location>
        <begin position="942"/>
        <end position="1076"/>
    </location>
</feature>
<keyword evidence="7" id="KW-0430">Lectin</keyword>
<dbReference type="SMART" id="SM00458">
    <property type="entry name" value="RICIN"/>
    <property type="match status" value="1"/>
</dbReference>
<evidence type="ECO:0000256" key="9">
    <source>
        <dbReference type="ARBA" id="ARBA00023157"/>
    </source>
</evidence>
<evidence type="ECO:0000256" key="2">
    <source>
        <dbReference type="ARBA" id="ARBA00004323"/>
    </source>
</evidence>
<evidence type="ECO:0000256" key="11">
    <source>
        <dbReference type="ARBA" id="ARBA00044237"/>
    </source>
</evidence>
<protein>
    <recommendedName>
        <fullName evidence="12">Protein-UDP acetylgalactosaminyltransferase 7</fullName>
    </recommendedName>
    <alternativeName>
        <fullName evidence="11">UDP-GalNAc:polypeptide N-acetylgalactosaminyltransferase 7</fullName>
    </alternativeName>
</protein>
<dbReference type="Pfam" id="PF00535">
    <property type="entry name" value="Glycos_transf_2"/>
    <property type="match status" value="1"/>
</dbReference>
<evidence type="ECO:0000256" key="1">
    <source>
        <dbReference type="ARBA" id="ARBA00001936"/>
    </source>
</evidence>
<evidence type="ECO:0000313" key="15">
    <source>
        <dbReference type="EMBL" id="CAK9115928.1"/>
    </source>
</evidence>
<dbReference type="PROSITE" id="PS50231">
    <property type="entry name" value="RICIN_B_LECTIN"/>
    <property type="match status" value="1"/>
</dbReference>
<dbReference type="InterPro" id="IPR029044">
    <property type="entry name" value="Nucleotide-diphossugar_trans"/>
</dbReference>
<keyword evidence="8" id="KW-0333">Golgi apparatus</keyword>
<evidence type="ECO:0000256" key="10">
    <source>
        <dbReference type="ARBA" id="ARBA00023211"/>
    </source>
</evidence>
<comment type="subcellular location">
    <subcellularLocation>
        <location evidence="2">Golgi apparatus membrane</location>
        <topology evidence="2">Single-pass type II membrane protein</topology>
    </subcellularLocation>
</comment>
<keyword evidence="6" id="KW-0479">Metal-binding</keyword>
<dbReference type="InterPro" id="IPR027791">
    <property type="entry name" value="Galactosyl_T_C"/>
</dbReference>
<proteinExistence type="predicted"/>
<keyword evidence="16" id="KW-1185">Reference proteome</keyword>
<dbReference type="InterPro" id="IPR035992">
    <property type="entry name" value="Ricin_B-like_lectins"/>
</dbReference>
<evidence type="ECO:0000256" key="3">
    <source>
        <dbReference type="ARBA" id="ARBA00004922"/>
    </source>
</evidence>
<evidence type="ECO:0000256" key="13">
    <source>
        <dbReference type="SAM" id="MobiDB-lite"/>
    </source>
</evidence>
<feature type="compositionally biased region" description="Basic and acidic residues" evidence="13">
    <location>
        <begin position="165"/>
        <end position="177"/>
    </location>
</feature>
<evidence type="ECO:0000256" key="4">
    <source>
        <dbReference type="ARBA" id="ARBA00022676"/>
    </source>
</evidence>
<keyword evidence="5" id="KW-0808">Transferase</keyword>
<evidence type="ECO:0000256" key="6">
    <source>
        <dbReference type="ARBA" id="ARBA00022723"/>
    </source>
</evidence>
<comment type="caution">
    <text evidence="15">The sequence shown here is derived from an EMBL/GenBank/DDBJ whole genome shotgun (WGS) entry which is preliminary data.</text>
</comment>
<keyword evidence="10" id="KW-0464">Manganese</keyword>
<sequence>MIESGVPSSEILEAIRSGSEGDRPLEFQGELGDAEDTAVKSQSEERPPESSRVGPPGWASEKKAEKPSRVPAGSEGSSSAASTPHLSSDRSSRDAPTWALGAAHSPLGFVKKASNPTPPAPQVRVKEEETEEKPRPSSGARVVEPELDPEQVARGLGEVGIFGEFSKKAGRPPDPEARTSQTVPYTLEGRELDSMQQPDWATVETLIEEDRLPKSGGAILGVEAMTRAVVCTEDQQGERQISGDCAVPVTELPPALRGAGAEDLEELEVTLEKEKETKTKHYRDHPLEQVETTPNGVELGPDSDDSEGDPAATDLEMHHTFVQLASGGSRFAELQVDHSWGVDYKLCNKCFGKNAESSTCPLLCDFVLVKGGRAVLRCGRRCRGDQVQGHLNPSEPGFDLSSRSRAQAVEAAKQPSFGKRQWLKCFVRDGTSWQVEGVRALGLWVFLLLIALIYAHQALLPQQRDQSAKRSGGADRPPAAALQPVDEVEPLEPFNHPEEGKVSEAHSIKDPLGSFENNSPRPPPRPGDFEELSNAPHNLPGADADHLHGRLGLKADGSLLVSPTPLPPGGLSDEDRRDAHRGFCFNSRVSDSLPLDRQQKDFRSAACRRKAEGYPKDLPTATVVMVFHNEAFSALVRSVQSVLNTSPSHLLEEIILVDDASHPDDLRFYRKHWARLQDELSNYVKVLPKTRLVRLKERRGLMMARMEGVWRSTAEVTVFLDSHIEATKGWLEPILARIKEDKRHVVVPSIDTIGADDLEYRLGGGLGVLGFSWTLGQDPYQADNGPDGTVPAKSPVMAGGLFASDTREFLRLGGYDPEMRLYGGEEMEIGFRTWMCGGDIEYLPCSHVGHIFRTPKYWQGQVYRVPGEEISRNKLRTAEVWMDEFQSLVKFAAGPLPPSLPIGNLEPRKQLRRKLQCKDFRWYLQTVTPHLFVPKITPDTKGGALRNQVLDACLDTLGSHFPGETIGAYPCHGQHGTQAFVEDTFGLMRVPQLGYKMCLSHEGTVVAVRPCKDSDLKLQWSLDPDLHLKSSSGQCMEVKDAHTEKSPYTLVELSSATNTERVADCSKSPSQEWHWA</sequence>
<evidence type="ECO:0000313" key="16">
    <source>
        <dbReference type="Proteomes" id="UP001642484"/>
    </source>
</evidence>
<dbReference type="Proteomes" id="UP001642484">
    <property type="component" value="Unassembled WGS sequence"/>
</dbReference>
<name>A0ABP0SU89_9DINO</name>
<keyword evidence="4" id="KW-0328">Glycosyltransferase</keyword>
<feature type="compositionally biased region" description="Basic and acidic residues" evidence="13">
    <location>
        <begin position="124"/>
        <end position="135"/>
    </location>
</feature>
<evidence type="ECO:0000256" key="12">
    <source>
        <dbReference type="ARBA" id="ARBA00044259"/>
    </source>
</evidence>
<dbReference type="PANTHER" id="PTHR11675">
    <property type="entry name" value="N-ACETYLGALACTOSAMINYLTRANSFERASE"/>
    <property type="match status" value="1"/>
</dbReference>
<dbReference type="Pfam" id="PF02709">
    <property type="entry name" value="Glyco_transf_7C"/>
    <property type="match status" value="1"/>
</dbReference>
<feature type="compositionally biased region" description="Basic and acidic residues" evidence="13">
    <location>
        <begin position="275"/>
        <end position="288"/>
    </location>
</feature>
<dbReference type="Pfam" id="PF00652">
    <property type="entry name" value="Ricin_B_lectin"/>
    <property type="match status" value="1"/>
</dbReference>
<feature type="region of interest" description="Disordered" evidence="13">
    <location>
        <begin position="164"/>
        <end position="183"/>
    </location>
</feature>